<dbReference type="Pfam" id="PF13650">
    <property type="entry name" value="Asp_protease_2"/>
    <property type="match status" value="1"/>
</dbReference>
<dbReference type="Gene3D" id="3.30.420.10">
    <property type="entry name" value="Ribonuclease H-like superfamily/Ribonuclease H"/>
    <property type="match status" value="1"/>
</dbReference>
<organism evidence="3 4">
    <name type="scientific">Acer saccharum</name>
    <name type="common">Sugar maple</name>
    <dbReference type="NCBI Taxonomy" id="4024"/>
    <lineage>
        <taxon>Eukaryota</taxon>
        <taxon>Viridiplantae</taxon>
        <taxon>Streptophyta</taxon>
        <taxon>Embryophyta</taxon>
        <taxon>Tracheophyta</taxon>
        <taxon>Spermatophyta</taxon>
        <taxon>Magnoliopsida</taxon>
        <taxon>eudicotyledons</taxon>
        <taxon>Gunneridae</taxon>
        <taxon>Pentapetalae</taxon>
        <taxon>rosids</taxon>
        <taxon>malvids</taxon>
        <taxon>Sapindales</taxon>
        <taxon>Sapindaceae</taxon>
        <taxon>Hippocastanoideae</taxon>
        <taxon>Acereae</taxon>
        <taxon>Acer</taxon>
    </lineage>
</organism>
<feature type="compositionally biased region" description="Polar residues" evidence="1">
    <location>
        <begin position="50"/>
        <end position="59"/>
    </location>
</feature>
<dbReference type="InterPro" id="IPR016197">
    <property type="entry name" value="Chromo-like_dom_sf"/>
</dbReference>
<dbReference type="Proteomes" id="UP001168877">
    <property type="component" value="Unassembled WGS sequence"/>
</dbReference>
<dbReference type="Gene3D" id="4.10.60.10">
    <property type="entry name" value="Zinc finger, CCHC-type"/>
    <property type="match status" value="1"/>
</dbReference>
<dbReference type="CDD" id="cd00303">
    <property type="entry name" value="retropepsin_like"/>
    <property type="match status" value="1"/>
</dbReference>
<evidence type="ECO:0000313" key="3">
    <source>
        <dbReference type="EMBL" id="KAK0592515.1"/>
    </source>
</evidence>
<dbReference type="InterPro" id="IPR001878">
    <property type="entry name" value="Znf_CCHC"/>
</dbReference>
<dbReference type="Gene3D" id="2.40.70.10">
    <property type="entry name" value="Acid Proteases"/>
    <property type="match status" value="1"/>
</dbReference>
<dbReference type="InterPro" id="IPR036875">
    <property type="entry name" value="Znf_CCHC_sf"/>
</dbReference>
<reference evidence="3" key="1">
    <citation type="journal article" date="2022" name="Plant J.">
        <title>Strategies of tolerance reflected in two North American maple genomes.</title>
        <authorList>
            <person name="McEvoy S.L."/>
            <person name="Sezen U.U."/>
            <person name="Trouern-Trend A."/>
            <person name="McMahon S.M."/>
            <person name="Schaberg P.G."/>
            <person name="Yang J."/>
            <person name="Wegrzyn J.L."/>
            <person name="Swenson N.G."/>
        </authorList>
    </citation>
    <scope>NUCLEOTIDE SEQUENCE</scope>
    <source>
        <strain evidence="3">NS2018</strain>
    </source>
</reference>
<dbReference type="AlphaFoldDB" id="A0AA39SMK5"/>
<dbReference type="InterPro" id="IPR021109">
    <property type="entry name" value="Peptidase_aspartic_dom_sf"/>
</dbReference>
<dbReference type="Pfam" id="PF24626">
    <property type="entry name" value="SH3_Tf2-1"/>
    <property type="match status" value="1"/>
</dbReference>
<dbReference type="EMBL" id="JAUESC010000380">
    <property type="protein sequence ID" value="KAK0592515.1"/>
    <property type="molecule type" value="Genomic_DNA"/>
</dbReference>
<evidence type="ECO:0000256" key="1">
    <source>
        <dbReference type="SAM" id="MobiDB-lite"/>
    </source>
</evidence>
<dbReference type="SUPFAM" id="SSF54160">
    <property type="entry name" value="Chromo domain-like"/>
    <property type="match status" value="1"/>
</dbReference>
<dbReference type="PANTHER" id="PTHR35046:SF26">
    <property type="entry name" value="RNA-DIRECTED DNA POLYMERASE"/>
    <property type="match status" value="1"/>
</dbReference>
<dbReference type="GO" id="GO:0008270">
    <property type="term" value="F:zinc ion binding"/>
    <property type="evidence" value="ECO:0007669"/>
    <property type="project" value="InterPro"/>
</dbReference>
<dbReference type="InterPro" id="IPR036397">
    <property type="entry name" value="RNaseH_sf"/>
</dbReference>
<evidence type="ECO:0000313" key="4">
    <source>
        <dbReference type="Proteomes" id="UP001168877"/>
    </source>
</evidence>
<gene>
    <name evidence="3" type="ORF">LWI29_020549</name>
</gene>
<comment type="caution">
    <text evidence="3">The sequence shown here is derived from an EMBL/GenBank/DDBJ whole genome shotgun (WGS) entry which is preliminary data.</text>
</comment>
<protein>
    <recommendedName>
        <fullName evidence="2">CCHC-type domain-containing protein</fullName>
    </recommendedName>
</protein>
<dbReference type="GO" id="GO:0003676">
    <property type="term" value="F:nucleic acid binding"/>
    <property type="evidence" value="ECO:0007669"/>
    <property type="project" value="InterPro"/>
</dbReference>
<dbReference type="PANTHER" id="PTHR35046">
    <property type="entry name" value="ZINC KNUCKLE (CCHC-TYPE) FAMILY PROTEIN"/>
    <property type="match status" value="1"/>
</dbReference>
<dbReference type="SMART" id="SM00343">
    <property type="entry name" value="ZnF_C2HC"/>
    <property type="match status" value="1"/>
</dbReference>
<sequence>MLTARVYSVEEAYQIALQIERQNSGNTRRLPYNELERQNSGNTRRFPYTDSGNIRSTLRQPADATKGGAVGDNKGKAKAFGEGPQCYKCKGFGHFAVVCPTRDQRVAYVCEKDLLFEEEEDVNNDVGDQEEAESEEERLQATNLPICVIQRVLTGHKNKIDQVNHDWKRTNIFHTRVVHGNKALNVIIDNGSSMNVVAKEMVERLGLPQETHPTPYRVSWINDSSSVPVKHRCLVKFSLGKRCVNYDGLENTYSFKFQNRKIVLEPLPIAEFGSSKESNSMLTLRQVDEAVQAGTTLLFLVGRTVKELDGKVPTNVNMLLQEFQDLMPEELPQQLPPLRDIQHAIDLAEFAFNNSVNRTTGSTPFQLVYGIHPRTPLDIISLPIPPRPSEAGLDFAAHMASVHEEVRRKIALQTESYARHANLKKRDQQFDIGDLVMIRLRSERFPPGSYSKLHARRAGPFQVLKKLGPNAYVIDLPSNYTINPIFNVEDLTEFQGSNVPSDSMPEATIRLPSIPIRQDNIAAILDHQFVSTRRGGYYKFLVQWSHKPASESVWLQADEIKRLQPDLYHAYLQQNLPEASSSEGMQLMQG</sequence>
<feature type="domain" description="CCHC-type" evidence="2">
    <location>
        <begin position="85"/>
        <end position="101"/>
    </location>
</feature>
<evidence type="ECO:0000259" key="2">
    <source>
        <dbReference type="SMART" id="SM00343"/>
    </source>
</evidence>
<proteinExistence type="predicted"/>
<accession>A0AA39SMK5</accession>
<keyword evidence="4" id="KW-1185">Reference proteome</keyword>
<feature type="region of interest" description="Disordered" evidence="1">
    <location>
        <begin position="38"/>
        <end position="73"/>
    </location>
</feature>
<name>A0AA39SMK5_ACESA</name>
<dbReference type="SUPFAM" id="SSF57756">
    <property type="entry name" value="Retrovirus zinc finger-like domains"/>
    <property type="match status" value="1"/>
</dbReference>
<dbReference type="InterPro" id="IPR056924">
    <property type="entry name" value="SH3_Tf2-1"/>
</dbReference>
<reference evidence="3" key="2">
    <citation type="submission" date="2023-06" db="EMBL/GenBank/DDBJ databases">
        <authorList>
            <person name="Swenson N.G."/>
            <person name="Wegrzyn J.L."/>
            <person name="Mcevoy S.L."/>
        </authorList>
    </citation>
    <scope>NUCLEOTIDE SEQUENCE</scope>
    <source>
        <strain evidence="3">NS2018</strain>
        <tissue evidence="3">Leaf</tissue>
    </source>
</reference>